<evidence type="ECO:0000256" key="1">
    <source>
        <dbReference type="SAM" id="MobiDB-lite"/>
    </source>
</evidence>
<dbReference type="OrthoDB" id="8115457at2"/>
<keyword evidence="2" id="KW-0812">Transmembrane</keyword>
<evidence type="ECO:0000313" key="3">
    <source>
        <dbReference type="EMBL" id="TDK51751.1"/>
    </source>
</evidence>
<gene>
    <name evidence="3" type="ORF">E1832_02865</name>
</gene>
<dbReference type="AlphaFoldDB" id="A0A4R5VFZ1"/>
<feature type="region of interest" description="Disordered" evidence="1">
    <location>
        <begin position="74"/>
        <end position="111"/>
    </location>
</feature>
<evidence type="ECO:0000313" key="4">
    <source>
        <dbReference type="Proteomes" id="UP000295301"/>
    </source>
</evidence>
<keyword evidence="2" id="KW-0472">Membrane</keyword>
<dbReference type="Proteomes" id="UP000295301">
    <property type="component" value="Unassembled WGS sequence"/>
</dbReference>
<protein>
    <submittedName>
        <fullName evidence="3">Uncharacterized protein</fullName>
    </submittedName>
</protein>
<sequence>MPKLIKLYIRNVLIGFAIAAAFVAMLLWFNVMNLWHLVSGSDVGILAVVVLWFAHGIVFAGVQFAWAVMAMAEPDDSGPRGNTPVRSGELRPVMVPAEDTSKRARRLHRRR</sequence>
<reference evidence="3 4" key="1">
    <citation type="submission" date="2019-03" db="EMBL/GenBank/DDBJ databases">
        <title>Ruegeria lutea sp. nov., a novel strain, isolated from marine sediment, the Masan Bay, South Korea.</title>
        <authorList>
            <person name="Kim J."/>
            <person name="Kim D.-Y."/>
            <person name="Lee S.-S."/>
        </authorList>
    </citation>
    <scope>NUCLEOTIDE SEQUENCE [LARGE SCALE GENOMIC DNA]</scope>
    <source>
        <strain evidence="3 4">318-1</strain>
    </source>
</reference>
<name>A0A4R5VFZ1_9RHOB</name>
<comment type="caution">
    <text evidence="3">The sequence shown here is derived from an EMBL/GenBank/DDBJ whole genome shotgun (WGS) entry which is preliminary data.</text>
</comment>
<feature type="transmembrane region" description="Helical" evidence="2">
    <location>
        <begin position="43"/>
        <end position="68"/>
    </location>
</feature>
<organism evidence="3 4">
    <name type="scientific">Antarcticimicrobium luteum</name>
    <dbReference type="NCBI Taxonomy" id="2547397"/>
    <lineage>
        <taxon>Bacteria</taxon>
        <taxon>Pseudomonadati</taxon>
        <taxon>Pseudomonadota</taxon>
        <taxon>Alphaproteobacteria</taxon>
        <taxon>Rhodobacterales</taxon>
        <taxon>Paracoccaceae</taxon>
        <taxon>Antarcticimicrobium</taxon>
    </lineage>
</organism>
<keyword evidence="2" id="KW-1133">Transmembrane helix</keyword>
<accession>A0A4R5VFZ1</accession>
<keyword evidence="4" id="KW-1185">Reference proteome</keyword>
<evidence type="ECO:0000256" key="2">
    <source>
        <dbReference type="SAM" id="Phobius"/>
    </source>
</evidence>
<feature type="transmembrane region" description="Helical" evidence="2">
    <location>
        <begin position="12"/>
        <end position="31"/>
    </location>
</feature>
<proteinExistence type="predicted"/>
<dbReference type="EMBL" id="SMUV01000044">
    <property type="protein sequence ID" value="TDK51751.1"/>
    <property type="molecule type" value="Genomic_DNA"/>
</dbReference>
<dbReference type="RefSeq" id="WP_133358229.1">
    <property type="nucleotide sequence ID" value="NZ_SMUV01000044.1"/>
</dbReference>